<dbReference type="Pfam" id="PF00084">
    <property type="entry name" value="Sushi"/>
    <property type="match status" value="2"/>
</dbReference>
<dbReference type="CDD" id="cd00033">
    <property type="entry name" value="CCP"/>
    <property type="match status" value="2"/>
</dbReference>
<feature type="signal peptide" evidence="10">
    <location>
        <begin position="1"/>
        <end position="22"/>
    </location>
</feature>
<proteinExistence type="predicted"/>
<evidence type="ECO:0000256" key="2">
    <source>
        <dbReference type="ARBA" id="ARBA00022692"/>
    </source>
</evidence>
<keyword evidence="2" id="KW-0812">Transmembrane</keyword>
<name>A0A4W3HYT4_CALMI</name>
<evidence type="ECO:0000313" key="13">
    <source>
        <dbReference type="Proteomes" id="UP000314986"/>
    </source>
</evidence>
<evidence type="ECO:0000256" key="1">
    <source>
        <dbReference type="ARBA" id="ARBA00004479"/>
    </source>
</evidence>
<dbReference type="SMART" id="SM00032">
    <property type="entry name" value="CCP"/>
    <property type="match status" value="2"/>
</dbReference>
<reference evidence="13" key="2">
    <citation type="journal article" date="2007" name="PLoS Biol.">
        <title>Survey sequencing and comparative analysis of the elephant shark (Callorhinchus milii) genome.</title>
        <authorList>
            <person name="Venkatesh B."/>
            <person name="Kirkness E.F."/>
            <person name="Loh Y.H."/>
            <person name="Halpern A.L."/>
            <person name="Lee A.P."/>
            <person name="Johnson J."/>
            <person name="Dandona N."/>
            <person name="Viswanathan L.D."/>
            <person name="Tay A."/>
            <person name="Venter J.C."/>
            <person name="Strausberg R.L."/>
            <person name="Brenner S."/>
        </authorList>
    </citation>
    <scope>NUCLEOTIDE SEQUENCE [LARGE SCALE GENOMIC DNA]</scope>
</reference>
<keyword evidence="8" id="KW-0325">Glycoprotein</keyword>
<keyword evidence="4" id="KW-0677">Repeat</keyword>
<evidence type="ECO:0000259" key="11">
    <source>
        <dbReference type="PROSITE" id="PS50923"/>
    </source>
</evidence>
<reference evidence="13" key="3">
    <citation type="journal article" date="2014" name="Nature">
        <title>Elephant shark genome provides unique insights into gnathostome evolution.</title>
        <authorList>
            <consortium name="International Elephant Shark Genome Sequencing Consortium"/>
            <person name="Venkatesh B."/>
            <person name="Lee A.P."/>
            <person name="Ravi V."/>
            <person name="Maurya A.K."/>
            <person name="Lian M.M."/>
            <person name="Swann J.B."/>
            <person name="Ohta Y."/>
            <person name="Flajnik M.F."/>
            <person name="Sutoh Y."/>
            <person name="Kasahara M."/>
            <person name="Hoon S."/>
            <person name="Gangu V."/>
            <person name="Roy S.W."/>
            <person name="Irimia M."/>
            <person name="Korzh V."/>
            <person name="Kondrychyn I."/>
            <person name="Lim Z.W."/>
            <person name="Tay B.H."/>
            <person name="Tohari S."/>
            <person name="Kong K.W."/>
            <person name="Ho S."/>
            <person name="Lorente-Galdos B."/>
            <person name="Quilez J."/>
            <person name="Marques-Bonet T."/>
            <person name="Raney B.J."/>
            <person name="Ingham P.W."/>
            <person name="Tay A."/>
            <person name="Hillier L.W."/>
            <person name="Minx P."/>
            <person name="Boehm T."/>
            <person name="Wilson R.K."/>
            <person name="Brenner S."/>
            <person name="Warren W.C."/>
        </authorList>
    </citation>
    <scope>NUCLEOTIDE SEQUENCE [LARGE SCALE GENOMIC DNA]</scope>
</reference>
<dbReference type="InterPro" id="IPR035976">
    <property type="entry name" value="Sushi/SCR/CCP_sf"/>
</dbReference>
<evidence type="ECO:0000256" key="8">
    <source>
        <dbReference type="ARBA" id="ARBA00023180"/>
    </source>
</evidence>
<dbReference type="SUPFAM" id="SSF49265">
    <property type="entry name" value="Fibronectin type III"/>
    <property type="match status" value="1"/>
</dbReference>
<feature type="domain" description="Sushi" evidence="11">
    <location>
        <begin position="80"/>
        <end position="139"/>
    </location>
</feature>
<dbReference type="PROSITE" id="PS50923">
    <property type="entry name" value="SUSHI"/>
    <property type="match status" value="2"/>
</dbReference>
<dbReference type="InterPro" id="IPR036116">
    <property type="entry name" value="FN3_sf"/>
</dbReference>
<keyword evidence="9" id="KW-0768">Sushi</keyword>
<dbReference type="Pfam" id="PF23144">
    <property type="entry name" value="Fn3_PTPRU"/>
    <property type="match status" value="1"/>
</dbReference>
<evidence type="ECO:0000256" key="7">
    <source>
        <dbReference type="ARBA" id="ARBA00023157"/>
    </source>
</evidence>
<evidence type="ECO:0000256" key="3">
    <source>
        <dbReference type="ARBA" id="ARBA00022729"/>
    </source>
</evidence>
<dbReference type="InterPro" id="IPR057598">
    <property type="entry name" value="Fn3_PTPRU"/>
</dbReference>
<reference evidence="12" key="5">
    <citation type="submission" date="2025-09" db="UniProtKB">
        <authorList>
            <consortium name="Ensembl"/>
        </authorList>
    </citation>
    <scope>IDENTIFICATION</scope>
</reference>
<dbReference type="GeneTree" id="ENSGT00390000013892"/>
<evidence type="ECO:0000256" key="9">
    <source>
        <dbReference type="PROSITE-ProRule" id="PRU00302"/>
    </source>
</evidence>
<dbReference type="SUPFAM" id="SSF57535">
    <property type="entry name" value="Complement control module/SCR domain"/>
    <property type="match status" value="2"/>
</dbReference>
<sequence>MQGLLLLLIISPIPFLTPVIDCGPPAQVPNAWLPLVRNTTHTSEIRYHCKPGYRNEGGNSISVCSVTGRWEGAALICKEINCGNPPTIPNAVLIWNHSSKLGSAVQYTCQDGFVSVSGKNVSVCTEGGRWKEVTLLCKGNHILKLNTSRRDRMQSISKDTYLVRASKLILVFATRYFLFQFQVWGKRIYQRDFFTAELFNYTTADISPAVCLDLQPGTNYTVNITAFTEQLSASVQISTKISVSVTFLNKTSCTSAPPVPDVEIVVVERLLPPLILRRVEEKNGPISLYQVLVLPLHFQHTFTCNSLNISGFFGPNRDSEGYVTAEFVAMDVEDGMEFSVGDRLYYRAYYNAPLEAGKNYSFLLKVISEWGYVS</sequence>
<feature type="domain" description="Sushi" evidence="11">
    <location>
        <begin position="20"/>
        <end position="79"/>
    </location>
</feature>
<evidence type="ECO:0000256" key="6">
    <source>
        <dbReference type="ARBA" id="ARBA00023136"/>
    </source>
</evidence>
<dbReference type="Gene3D" id="2.10.70.10">
    <property type="entry name" value="Complement Module, domain 1"/>
    <property type="match status" value="2"/>
</dbReference>
<feature type="chain" id="PRO_5021370224" description="Sushi domain-containing protein" evidence="10">
    <location>
        <begin position="23"/>
        <end position="374"/>
    </location>
</feature>
<comment type="subcellular location">
    <subcellularLocation>
        <location evidence="1">Membrane</location>
        <topology evidence="1">Single-pass type I membrane protein</topology>
    </subcellularLocation>
</comment>
<evidence type="ECO:0000256" key="4">
    <source>
        <dbReference type="ARBA" id="ARBA00022737"/>
    </source>
</evidence>
<dbReference type="STRING" id="7868.ENSCMIP00000021551"/>
<dbReference type="GO" id="GO:0016020">
    <property type="term" value="C:membrane"/>
    <property type="evidence" value="ECO:0007669"/>
    <property type="project" value="UniProtKB-SubCell"/>
</dbReference>
<evidence type="ECO:0000313" key="12">
    <source>
        <dbReference type="Ensembl" id="ENSCMIP00000021551.1"/>
    </source>
</evidence>
<dbReference type="Proteomes" id="UP000314986">
    <property type="component" value="Unassembled WGS sequence"/>
</dbReference>
<organism evidence="12 13">
    <name type="scientific">Callorhinchus milii</name>
    <name type="common">Ghost shark</name>
    <dbReference type="NCBI Taxonomy" id="7868"/>
    <lineage>
        <taxon>Eukaryota</taxon>
        <taxon>Metazoa</taxon>
        <taxon>Chordata</taxon>
        <taxon>Craniata</taxon>
        <taxon>Vertebrata</taxon>
        <taxon>Chondrichthyes</taxon>
        <taxon>Holocephali</taxon>
        <taxon>Chimaeriformes</taxon>
        <taxon>Callorhinchidae</taxon>
        <taxon>Callorhinchus</taxon>
    </lineage>
</organism>
<reference evidence="12" key="4">
    <citation type="submission" date="2025-08" db="UniProtKB">
        <authorList>
            <consortium name="Ensembl"/>
        </authorList>
    </citation>
    <scope>IDENTIFICATION</scope>
</reference>
<dbReference type="InterPro" id="IPR051622">
    <property type="entry name" value="R-tyr_protein_phosphatases"/>
</dbReference>
<evidence type="ECO:0000256" key="10">
    <source>
        <dbReference type="SAM" id="SignalP"/>
    </source>
</evidence>
<keyword evidence="3 10" id="KW-0732">Signal</keyword>
<dbReference type="InterPro" id="IPR000436">
    <property type="entry name" value="Sushi_SCR_CCP_dom"/>
</dbReference>
<dbReference type="OMA" id="TCLRWQI"/>
<reference evidence="13" key="1">
    <citation type="journal article" date="2006" name="Science">
        <title>Ancient noncoding elements conserved in the human genome.</title>
        <authorList>
            <person name="Venkatesh B."/>
            <person name="Kirkness E.F."/>
            <person name="Loh Y.H."/>
            <person name="Halpern A.L."/>
            <person name="Lee A.P."/>
            <person name="Johnson J."/>
            <person name="Dandona N."/>
            <person name="Viswanathan L.D."/>
            <person name="Tay A."/>
            <person name="Venter J.C."/>
            <person name="Strausberg R.L."/>
            <person name="Brenner S."/>
        </authorList>
    </citation>
    <scope>NUCLEOTIDE SEQUENCE [LARGE SCALE GENOMIC DNA]</scope>
</reference>
<evidence type="ECO:0000256" key="5">
    <source>
        <dbReference type="ARBA" id="ARBA00022989"/>
    </source>
</evidence>
<dbReference type="InParanoid" id="A0A4W3HYT4"/>
<keyword evidence="13" id="KW-1185">Reference proteome</keyword>
<keyword evidence="5" id="KW-1133">Transmembrane helix</keyword>
<dbReference type="PANTHER" id="PTHR24051">
    <property type="entry name" value="SUSHI DOMAIN-CONTAINING PROTEIN 1"/>
    <property type="match status" value="1"/>
</dbReference>
<comment type="caution">
    <text evidence="9">Lacks conserved residue(s) required for the propagation of feature annotation.</text>
</comment>
<keyword evidence="7" id="KW-1015">Disulfide bond</keyword>
<accession>A0A4W3HYT4</accession>
<keyword evidence="6" id="KW-0472">Membrane</keyword>
<dbReference type="AlphaFoldDB" id="A0A4W3HYT4"/>
<dbReference type="Ensembl" id="ENSCMIT00000021936.1">
    <property type="protein sequence ID" value="ENSCMIP00000021551.1"/>
    <property type="gene ID" value="ENSCMIG00000009807.1"/>
</dbReference>
<protein>
    <recommendedName>
        <fullName evidence="11">Sushi domain-containing protein</fullName>
    </recommendedName>
</protein>
<dbReference type="PANTHER" id="PTHR24051:SF5">
    <property type="entry name" value="SUSHI DOMAIN-CONTAINING PROTEIN 1"/>
    <property type="match status" value="1"/>
</dbReference>